<dbReference type="EMBL" id="ABYU02000042">
    <property type="protein sequence ID" value="EEX20609.1"/>
    <property type="molecule type" value="Genomic_DNA"/>
</dbReference>
<evidence type="ECO:0000313" key="1">
    <source>
        <dbReference type="EMBL" id="EEX20609.1"/>
    </source>
</evidence>
<keyword evidence="2" id="KW-1185">Reference proteome</keyword>
<organism evidence="1 2">
    <name type="scientific">Blautia hansenii DSM 20583</name>
    <dbReference type="NCBI Taxonomy" id="537007"/>
    <lineage>
        <taxon>Bacteria</taxon>
        <taxon>Bacillati</taxon>
        <taxon>Bacillota</taxon>
        <taxon>Clostridia</taxon>
        <taxon>Lachnospirales</taxon>
        <taxon>Lachnospiraceae</taxon>
        <taxon>Blautia</taxon>
    </lineage>
</organism>
<gene>
    <name evidence="1" type="ORF">BLAHAN_06578</name>
</gene>
<reference evidence="1" key="1">
    <citation type="submission" date="2009-09" db="EMBL/GenBank/DDBJ databases">
        <authorList>
            <person name="Weinstock G."/>
            <person name="Sodergren E."/>
            <person name="Clifton S."/>
            <person name="Fulton L."/>
            <person name="Fulton B."/>
            <person name="Courtney L."/>
            <person name="Fronick C."/>
            <person name="Harrison M."/>
            <person name="Strong C."/>
            <person name="Farmer C."/>
            <person name="Delahaunty K."/>
            <person name="Markovic C."/>
            <person name="Hall O."/>
            <person name="Minx P."/>
            <person name="Tomlinson C."/>
            <person name="Mitreva M."/>
            <person name="Nelson J."/>
            <person name="Hou S."/>
            <person name="Wollam A."/>
            <person name="Pepin K.H."/>
            <person name="Johnson M."/>
            <person name="Bhonagiri V."/>
            <person name="Nash W.E."/>
            <person name="Warren W."/>
            <person name="Chinwalla A."/>
            <person name="Mardis E.R."/>
            <person name="Wilson R.K."/>
        </authorList>
    </citation>
    <scope>NUCLEOTIDE SEQUENCE [LARGE SCALE GENOMIC DNA]</scope>
    <source>
        <strain evidence="1">DSM 20583</strain>
    </source>
</reference>
<comment type="caution">
    <text evidence="1">The sequence shown here is derived from an EMBL/GenBank/DDBJ whole genome shotgun (WGS) entry which is preliminary data.</text>
</comment>
<protein>
    <submittedName>
        <fullName evidence="1">Uncharacterized protein</fullName>
    </submittedName>
</protein>
<sequence length="122" mass="14590">MMKNSIFELYDESISKGGISLLRECVGTALWYYNNPMLCPTNILRNELELISDPKNPFKWYDNKGDVALRYERIVNPTRELIQQYYIRQPILSRWICKKEILNDWLEGNKLHLKYATELKQM</sequence>
<dbReference type="AlphaFoldDB" id="C9LAX4"/>
<proteinExistence type="predicted"/>
<evidence type="ECO:0000313" key="2">
    <source>
        <dbReference type="Proteomes" id="UP000003755"/>
    </source>
</evidence>
<dbReference type="Proteomes" id="UP000003755">
    <property type="component" value="Unassembled WGS sequence"/>
</dbReference>
<accession>C9LAX4</accession>
<dbReference type="RefSeq" id="WP_003023186.1">
    <property type="nucleotide sequence ID" value="NZ_GG698591.1"/>
</dbReference>
<dbReference type="HOGENOM" id="CLU_2022256_0_0_9"/>
<name>C9LAX4_BLAHA</name>
<dbReference type="STRING" id="537007.BLAHAN_06578"/>